<organism evidence="2">
    <name type="scientific">uncultured Caudovirales phage</name>
    <dbReference type="NCBI Taxonomy" id="2100421"/>
    <lineage>
        <taxon>Viruses</taxon>
        <taxon>Duplodnaviria</taxon>
        <taxon>Heunggongvirae</taxon>
        <taxon>Uroviricota</taxon>
        <taxon>Caudoviricetes</taxon>
        <taxon>Peduoviridae</taxon>
        <taxon>Maltschvirus</taxon>
        <taxon>Maltschvirus maltsch</taxon>
    </lineage>
</organism>
<feature type="compositionally biased region" description="Basic and acidic residues" evidence="1">
    <location>
        <begin position="162"/>
        <end position="171"/>
    </location>
</feature>
<dbReference type="EMBL" id="LR798208">
    <property type="protein sequence ID" value="CAB5187368.1"/>
    <property type="molecule type" value="Genomic_DNA"/>
</dbReference>
<accession>A0A6J7WDG4</accession>
<feature type="compositionally biased region" description="Acidic residues" evidence="1">
    <location>
        <begin position="151"/>
        <end position="161"/>
    </location>
</feature>
<gene>
    <name evidence="2" type="ORF">UFOVP163_37</name>
</gene>
<evidence type="ECO:0000313" key="2">
    <source>
        <dbReference type="EMBL" id="CAB5187368.1"/>
    </source>
</evidence>
<sequence length="226" mass="27255">MNWKNITFEKYIDLMYFYENIAQYADDLDKTIGLLVIFYPEVDIDEMYSKPFIEVQEMVTPILDVINTKMEYETLPYMKLEEITYGEWINLEIHIKDSDFQAIFDILYKEAKIDLSVNSPVEVLEAYEALIKYRSDIYSHFGELFKMDGDNTVDPDETPEEREEREQIEEENKNNSEWSWYLYTYDIAKGDITKFDEIFDKNHLFIFNILHMKKKFKLNEVYRGVF</sequence>
<name>A0A6J7WDG4_9CAUD</name>
<protein>
    <submittedName>
        <fullName evidence="2">Uncharacterized protein</fullName>
    </submittedName>
</protein>
<reference evidence="2" key="1">
    <citation type="submission" date="2020-05" db="EMBL/GenBank/DDBJ databases">
        <authorList>
            <person name="Chiriac C."/>
            <person name="Salcher M."/>
            <person name="Ghai R."/>
            <person name="Kavagutti S V."/>
        </authorList>
    </citation>
    <scope>NUCLEOTIDE SEQUENCE</scope>
</reference>
<proteinExistence type="predicted"/>
<evidence type="ECO:0000256" key="1">
    <source>
        <dbReference type="SAM" id="MobiDB-lite"/>
    </source>
</evidence>
<feature type="region of interest" description="Disordered" evidence="1">
    <location>
        <begin position="150"/>
        <end position="171"/>
    </location>
</feature>